<dbReference type="InterPro" id="IPR002190">
    <property type="entry name" value="MHD_dom"/>
</dbReference>
<evidence type="ECO:0000313" key="2">
    <source>
        <dbReference type="EMBL" id="CAI9181268.1"/>
    </source>
</evidence>
<organism evidence="3 4">
    <name type="scientific">Rangifer tarandus platyrhynchus</name>
    <name type="common">Svalbard reindeer</name>
    <dbReference type="NCBI Taxonomy" id="3082113"/>
    <lineage>
        <taxon>Eukaryota</taxon>
        <taxon>Metazoa</taxon>
        <taxon>Chordata</taxon>
        <taxon>Craniata</taxon>
        <taxon>Vertebrata</taxon>
        <taxon>Euteleostomi</taxon>
        <taxon>Mammalia</taxon>
        <taxon>Eutheria</taxon>
        <taxon>Laurasiatheria</taxon>
        <taxon>Artiodactyla</taxon>
        <taxon>Ruminantia</taxon>
        <taxon>Pecora</taxon>
        <taxon>Cervidae</taxon>
        <taxon>Odocoileinae</taxon>
        <taxon>Rangifer</taxon>
    </lineage>
</organism>
<dbReference type="InterPro" id="IPR041898">
    <property type="entry name" value="MAGE_WH1"/>
</dbReference>
<protein>
    <recommendedName>
        <fullName evidence="1">MAGE domain-containing protein</fullName>
    </recommendedName>
</protein>
<evidence type="ECO:0000313" key="3">
    <source>
        <dbReference type="EMBL" id="CAI9181279.1"/>
    </source>
</evidence>
<accession>A0ABN9A5R7</accession>
<gene>
    <name evidence="2" type="ORF">MRATA1EN1_LOCUS30230</name>
    <name evidence="3" type="ORF">MRATA1EN1_LOCUS30241</name>
</gene>
<sequence>MLKKVLRDNQVHILVVFSQASECLQLVCGVKVKEVDPTEYIYIMVPTLGLTCDAMVSSGQSMPKASLLVLVLSLMWNGDRAPEEEVWGALSKWGCLLGGSTMSLGSPGSF</sequence>
<reference evidence="3 4" key="1">
    <citation type="submission" date="2023-04" db="EMBL/GenBank/DDBJ databases">
        <authorList>
            <consortium name="ELIXIR-Norway"/>
        </authorList>
    </citation>
    <scope>NUCLEOTIDE SEQUENCE [LARGE SCALE GENOMIC DNA]</scope>
</reference>
<dbReference type="PROSITE" id="PS50838">
    <property type="entry name" value="MAGE"/>
    <property type="match status" value="1"/>
</dbReference>
<dbReference type="EMBL" id="OX460343">
    <property type="protein sequence ID" value="CAI9181279.1"/>
    <property type="molecule type" value="Genomic_DNA"/>
</dbReference>
<dbReference type="Proteomes" id="UP001176941">
    <property type="component" value="Chromosome X"/>
</dbReference>
<dbReference type="SMART" id="SM01373">
    <property type="entry name" value="MAGE"/>
    <property type="match status" value="1"/>
</dbReference>
<dbReference type="Gene3D" id="1.10.10.1200">
    <property type="entry name" value="MAGE homology domain, winged helix WH1 motif"/>
    <property type="match status" value="1"/>
</dbReference>
<dbReference type="EMBL" id="OX460343">
    <property type="protein sequence ID" value="CAI9181268.1"/>
    <property type="molecule type" value="Genomic_DNA"/>
</dbReference>
<keyword evidence="4" id="KW-1185">Reference proteome</keyword>
<feature type="domain" description="MAGE" evidence="1">
    <location>
        <begin position="1"/>
        <end position="110"/>
    </location>
</feature>
<dbReference type="PANTHER" id="PTHR11736">
    <property type="entry name" value="MELANOMA-ASSOCIATED ANTIGEN MAGE ANTIGEN"/>
    <property type="match status" value="1"/>
</dbReference>
<evidence type="ECO:0000259" key="1">
    <source>
        <dbReference type="PROSITE" id="PS50838"/>
    </source>
</evidence>
<dbReference type="PANTHER" id="PTHR11736:SF81">
    <property type="entry name" value="MAGE DOMAIN-CONTAINING PROTEIN"/>
    <property type="match status" value="1"/>
</dbReference>
<evidence type="ECO:0000313" key="4">
    <source>
        <dbReference type="Proteomes" id="UP001176941"/>
    </source>
</evidence>
<dbReference type="InterPro" id="IPR037445">
    <property type="entry name" value="MAGE"/>
</dbReference>
<name>A0ABN9A5R7_RANTA</name>
<proteinExistence type="predicted"/>